<gene>
    <name evidence="8" type="ORF">CN497_05440</name>
    <name evidence="7" type="ORF">PVE99_17345</name>
</gene>
<organism evidence="8 9">
    <name type="scientific">Priestia megaterium</name>
    <name type="common">Bacillus megaterium</name>
    <dbReference type="NCBI Taxonomy" id="1404"/>
    <lineage>
        <taxon>Bacteria</taxon>
        <taxon>Bacillati</taxon>
        <taxon>Bacillota</taxon>
        <taxon>Bacilli</taxon>
        <taxon>Bacillales</taxon>
        <taxon>Bacillaceae</taxon>
        <taxon>Priestia</taxon>
    </lineage>
</organism>
<evidence type="ECO:0000259" key="6">
    <source>
        <dbReference type="PROSITE" id="PS51063"/>
    </source>
</evidence>
<dbReference type="SMART" id="SM00100">
    <property type="entry name" value="cNMP"/>
    <property type="match status" value="1"/>
</dbReference>
<dbReference type="AlphaFoldDB" id="A0AAE5PC17"/>
<name>A0AAE5PC17_PRIMG</name>
<dbReference type="PANTHER" id="PTHR24567">
    <property type="entry name" value="CRP FAMILY TRANSCRIPTIONAL REGULATORY PROTEIN"/>
    <property type="match status" value="1"/>
</dbReference>
<feature type="domain" description="HTH crp-type" evidence="6">
    <location>
        <begin position="135"/>
        <end position="201"/>
    </location>
</feature>
<evidence type="ECO:0000259" key="5">
    <source>
        <dbReference type="PROSITE" id="PS50042"/>
    </source>
</evidence>
<dbReference type="EMBL" id="NTYW01000004">
    <property type="protein sequence ID" value="PES42218.1"/>
    <property type="molecule type" value="Genomic_DNA"/>
</dbReference>
<evidence type="ECO:0000256" key="4">
    <source>
        <dbReference type="ARBA" id="ARBA00023163"/>
    </source>
</evidence>
<comment type="caution">
    <text evidence="8">The sequence shown here is derived from an EMBL/GenBank/DDBJ whole genome shotgun (WGS) entry which is preliminary data.</text>
</comment>
<reference evidence="8 9" key="1">
    <citation type="submission" date="2017-09" db="EMBL/GenBank/DDBJ databases">
        <title>Large-scale bioinformatics analysis of Bacillus genomes uncovers conserved roles of natural products in bacterial physiology.</title>
        <authorList>
            <consortium name="Agbiome Team Llc"/>
            <person name="Bleich R.M."/>
            <person name="Kirk G.J."/>
            <person name="Santa Maria K.C."/>
            <person name="Allen S.E."/>
            <person name="Farag S."/>
            <person name="Shank E.A."/>
            <person name="Bowers A."/>
        </authorList>
    </citation>
    <scope>NUCLEOTIDE SEQUENCE [LARGE SCALE GENOMIC DNA]</scope>
    <source>
        <strain evidence="8 9">AFS003013</strain>
    </source>
</reference>
<dbReference type="Proteomes" id="UP001213771">
    <property type="component" value="Unassembled WGS sequence"/>
</dbReference>
<dbReference type="InterPro" id="IPR036390">
    <property type="entry name" value="WH_DNA-bd_sf"/>
</dbReference>
<evidence type="ECO:0000256" key="1">
    <source>
        <dbReference type="ARBA" id="ARBA00023015"/>
    </source>
</evidence>
<evidence type="ECO:0000313" key="8">
    <source>
        <dbReference type="EMBL" id="PES42218.1"/>
    </source>
</evidence>
<keyword evidence="3" id="KW-0010">Activator</keyword>
<dbReference type="PROSITE" id="PS51063">
    <property type="entry name" value="HTH_CRP_2"/>
    <property type="match status" value="1"/>
</dbReference>
<keyword evidence="1" id="KW-0805">Transcription regulation</keyword>
<dbReference type="InterPro" id="IPR000595">
    <property type="entry name" value="cNMP-bd_dom"/>
</dbReference>
<dbReference type="CDD" id="cd00038">
    <property type="entry name" value="CAP_ED"/>
    <property type="match status" value="1"/>
</dbReference>
<dbReference type="InterPro" id="IPR014710">
    <property type="entry name" value="RmlC-like_jellyroll"/>
</dbReference>
<keyword evidence="4" id="KW-0804">Transcription</keyword>
<feature type="domain" description="Cyclic nucleotide-binding" evidence="5">
    <location>
        <begin position="21"/>
        <end position="122"/>
    </location>
</feature>
<dbReference type="Pfam" id="PF00027">
    <property type="entry name" value="cNMP_binding"/>
    <property type="match status" value="1"/>
</dbReference>
<dbReference type="PROSITE" id="PS50042">
    <property type="entry name" value="CNMP_BINDING_3"/>
    <property type="match status" value="1"/>
</dbReference>
<dbReference type="GO" id="GO:0003677">
    <property type="term" value="F:DNA binding"/>
    <property type="evidence" value="ECO:0007669"/>
    <property type="project" value="UniProtKB-KW"/>
</dbReference>
<dbReference type="EMBL" id="JARAOX010000194">
    <property type="protein sequence ID" value="MDD9784139.1"/>
    <property type="molecule type" value="Genomic_DNA"/>
</dbReference>
<dbReference type="InterPro" id="IPR012318">
    <property type="entry name" value="HTH_CRP"/>
</dbReference>
<evidence type="ECO:0000313" key="7">
    <source>
        <dbReference type="EMBL" id="MDD9784139.1"/>
    </source>
</evidence>
<dbReference type="GO" id="GO:0003700">
    <property type="term" value="F:DNA-binding transcription factor activity"/>
    <property type="evidence" value="ECO:0007669"/>
    <property type="project" value="TreeGrafter"/>
</dbReference>
<dbReference type="GO" id="GO:0005829">
    <property type="term" value="C:cytosol"/>
    <property type="evidence" value="ECO:0007669"/>
    <property type="project" value="TreeGrafter"/>
</dbReference>
<proteinExistence type="predicted"/>
<dbReference type="Pfam" id="PF13545">
    <property type="entry name" value="HTH_Crp_2"/>
    <property type="match status" value="1"/>
</dbReference>
<keyword evidence="2" id="KW-0238">DNA-binding</keyword>
<evidence type="ECO:0000313" key="9">
    <source>
        <dbReference type="Proteomes" id="UP000220341"/>
    </source>
</evidence>
<dbReference type="Gene3D" id="2.60.120.10">
    <property type="entry name" value="Jelly Rolls"/>
    <property type="match status" value="1"/>
</dbReference>
<protein>
    <submittedName>
        <fullName evidence="8">Crp/Fnr family transcriptional regulator</fullName>
    </submittedName>
</protein>
<dbReference type="SUPFAM" id="SSF51206">
    <property type="entry name" value="cAMP-binding domain-like"/>
    <property type="match status" value="1"/>
</dbReference>
<dbReference type="PANTHER" id="PTHR24567:SF26">
    <property type="entry name" value="REGULATORY PROTEIN YEIL"/>
    <property type="match status" value="1"/>
</dbReference>
<dbReference type="Proteomes" id="UP000220341">
    <property type="component" value="Unassembled WGS sequence"/>
</dbReference>
<accession>A0AAE5PC17</accession>
<dbReference type="InterPro" id="IPR018490">
    <property type="entry name" value="cNMP-bd_dom_sf"/>
</dbReference>
<evidence type="ECO:0000313" key="10">
    <source>
        <dbReference type="Proteomes" id="UP001213771"/>
    </source>
</evidence>
<evidence type="ECO:0000256" key="2">
    <source>
        <dbReference type="ARBA" id="ARBA00023125"/>
    </source>
</evidence>
<dbReference type="SUPFAM" id="SSF46785">
    <property type="entry name" value="Winged helix' DNA-binding domain"/>
    <property type="match status" value="1"/>
</dbReference>
<evidence type="ECO:0000256" key="3">
    <source>
        <dbReference type="ARBA" id="ARBA00023159"/>
    </source>
</evidence>
<sequence>MMAILFNHENNFKNYLMYGKRQYMKQKNVVYEQGDIGEGFYYLDSGLIKVHTSTPLGKERVLNIVLPGQLLGVQAMDQQAHFTTATTVKDSVLYYFSYDDFKTLITLHPPILNLITKSIIQKMHILAEQINLHTLTTEQQIAAVLLNIYHDFKNYEIPLTQKDLATCTGLTRITVYKTLKKWKEKKLIDSKNKRFLIKNPDLLKNYLFHS</sequence>
<dbReference type="InterPro" id="IPR050397">
    <property type="entry name" value="Env_Response_Regulators"/>
</dbReference>
<reference evidence="7 10" key="2">
    <citation type="submission" date="2023-02" db="EMBL/GenBank/DDBJ databases">
        <authorList>
            <person name="Olszewska D."/>
        </authorList>
    </citation>
    <scope>NUCLEOTIDE SEQUENCE [LARGE SCALE GENOMIC DNA]</scope>
    <source>
        <strain evidence="7 10">FDU301</strain>
    </source>
</reference>
<dbReference type="RefSeq" id="WP_013058284.1">
    <property type="nucleotide sequence ID" value="NZ_CATKPS010000011.1"/>
</dbReference>